<evidence type="ECO:0000256" key="3">
    <source>
        <dbReference type="PIRSR" id="PIRSR001434-2"/>
    </source>
</evidence>
<keyword evidence="5" id="KW-0456">Lyase</keyword>
<dbReference type="STRING" id="2017.SAMN05444320_106243"/>
<dbReference type="GO" id="GO:0004123">
    <property type="term" value="F:cystathionine gamma-lyase activity"/>
    <property type="evidence" value="ECO:0007669"/>
    <property type="project" value="TreeGrafter"/>
</dbReference>
<dbReference type="InterPro" id="IPR000277">
    <property type="entry name" value="Cys/Met-Metab_PyrdxlP-dep_enz"/>
</dbReference>
<organism evidence="5 6">
    <name type="scientific">Streptoalloteichus hindustanus</name>
    <dbReference type="NCBI Taxonomy" id="2017"/>
    <lineage>
        <taxon>Bacteria</taxon>
        <taxon>Bacillati</taxon>
        <taxon>Actinomycetota</taxon>
        <taxon>Actinomycetes</taxon>
        <taxon>Pseudonocardiales</taxon>
        <taxon>Pseudonocardiaceae</taxon>
        <taxon>Streptoalloteichus</taxon>
    </lineage>
</organism>
<dbReference type="InterPro" id="IPR015422">
    <property type="entry name" value="PyrdxlP-dep_Trfase_small"/>
</dbReference>
<name>A0A1M5GS27_STRHI</name>
<comment type="similarity">
    <text evidence="4">Belongs to the trans-sulfuration enzymes family.</text>
</comment>
<dbReference type="GO" id="GO:0030170">
    <property type="term" value="F:pyridoxal phosphate binding"/>
    <property type="evidence" value="ECO:0007669"/>
    <property type="project" value="InterPro"/>
</dbReference>
<dbReference type="NCBIfam" id="NF005758">
    <property type="entry name" value="PRK07582.1"/>
    <property type="match status" value="1"/>
</dbReference>
<dbReference type="EMBL" id="FQVN01000006">
    <property type="protein sequence ID" value="SHG06481.1"/>
    <property type="molecule type" value="Genomic_DNA"/>
</dbReference>
<evidence type="ECO:0000313" key="6">
    <source>
        <dbReference type="Proteomes" id="UP000184501"/>
    </source>
</evidence>
<gene>
    <name evidence="5" type="ORF">SAMN05444320_106243</name>
</gene>
<reference evidence="5 6" key="1">
    <citation type="submission" date="2016-11" db="EMBL/GenBank/DDBJ databases">
        <authorList>
            <person name="Jaros S."/>
            <person name="Januszkiewicz K."/>
            <person name="Wedrychowicz H."/>
        </authorList>
    </citation>
    <scope>NUCLEOTIDE SEQUENCE [LARGE SCALE GENOMIC DNA]</scope>
    <source>
        <strain evidence="5 6">DSM 44523</strain>
    </source>
</reference>
<keyword evidence="6" id="KW-1185">Reference proteome</keyword>
<protein>
    <submittedName>
        <fullName evidence="5">Cystathionine gamma-lyase</fullName>
    </submittedName>
</protein>
<comment type="cofactor">
    <cofactor evidence="1 4">
        <name>pyridoxal 5'-phosphate</name>
        <dbReference type="ChEBI" id="CHEBI:597326"/>
    </cofactor>
</comment>
<dbReference type="Pfam" id="PF01053">
    <property type="entry name" value="Cys_Met_Meta_PP"/>
    <property type="match status" value="1"/>
</dbReference>
<dbReference type="GO" id="GO:0019346">
    <property type="term" value="P:transsulfuration"/>
    <property type="evidence" value="ECO:0007669"/>
    <property type="project" value="InterPro"/>
</dbReference>
<dbReference type="Proteomes" id="UP000184501">
    <property type="component" value="Unassembled WGS sequence"/>
</dbReference>
<evidence type="ECO:0000256" key="4">
    <source>
        <dbReference type="RuleBase" id="RU362118"/>
    </source>
</evidence>
<evidence type="ECO:0000256" key="1">
    <source>
        <dbReference type="ARBA" id="ARBA00001933"/>
    </source>
</evidence>
<dbReference type="PIRSF" id="PIRSF001434">
    <property type="entry name" value="CGS"/>
    <property type="match status" value="1"/>
</dbReference>
<dbReference type="InterPro" id="IPR015424">
    <property type="entry name" value="PyrdxlP-dep_Trfase"/>
</dbReference>
<dbReference type="Gene3D" id="3.90.1150.10">
    <property type="entry name" value="Aspartate Aminotransferase, domain 1"/>
    <property type="match status" value="1"/>
</dbReference>
<dbReference type="PANTHER" id="PTHR11808">
    <property type="entry name" value="TRANS-SULFURATION ENZYME FAMILY MEMBER"/>
    <property type="match status" value="1"/>
</dbReference>
<dbReference type="GO" id="GO:0019343">
    <property type="term" value="P:cysteine biosynthetic process via cystathionine"/>
    <property type="evidence" value="ECO:0007669"/>
    <property type="project" value="TreeGrafter"/>
</dbReference>
<feature type="modified residue" description="N6-(pyridoxal phosphate)lysine" evidence="3">
    <location>
        <position position="213"/>
    </location>
</feature>
<evidence type="ECO:0000256" key="2">
    <source>
        <dbReference type="ARBA" id="ARBA00022898"/>
    </source>
</evidence>
<dbReference type="GO" id="GO:0005737">
    <property type="term" value="C:cytoplasm"/>
    <property type="evidence" value="ECO:0007669"/>
    <property type="project" value="TreeGrafter"/>
</dbReference>
<dbReference type="SUPFAM" id="SSF53383">
    <property type="entry name" value="PLP-dependent transferases"/>
    <property type="match status" value="1"/>
</dbReference>
<dbReference type="Gene3D" id="3.40.640.10">
    <property type="entry name" value="Type I PLP-dependent aspartate aminotransferase-like (Major domain)"/>
    <property type="match status" value="1"/>
</dbReference>
<accession>A0A1M5GS27</accession>
<dbReference type="AlphaFoldDB" id="A0A1M5GS27"/>
<dbReference type="InterPro" id="IPR015421">
    <property type="entry name" value="PyrdxlP-dep_Trfase_major"/>
</dbReference>
<dbReference type="OrthoDB" id="9805790at2"/>
<proteinExistence type="inferred from homology"/>
<dbReference type="PANTHER" id="PTHR11808:SF85">
    <property type="entry name" value="CYSTATHIONINE GAMMA-LYASE-RELATED"/>
    <property type="match status" value="1"/>
</dbReference>
<evidence type="ECO:0000313" key="5">
    <source>
        <dbReference type="EMBL" id="SHG06481.1"/>
    </source>
</evidence>
<sequence length="389" mass="41182">MSAGERVPVGGNPEFADLDHAWGDGTRCVHAGQHAAVPGEPLVAGPVLSTQYHLSPGGEGGETDVYGRAGNPTWRALEQAIGELDGGRCVVFPSGMAAITTLLRVLLRPGDRLVLPSDGYFAVREWARTELSGVSVREAPTAGPWTEDVFDGAVLVLLETPSNPGLDVCDIRELARRANAAGAMVAVDNTTATPLGQRPLELGADVVIASDTKALSGHSDVLLGHVTVRDADLADALRRARTLSGAIPGPFETWLALRGLGTLDLRLARQAENARAVAEALHDHPAVRGLRWPGWESDPAHAVAARQMRRFGGVLGFELPDADAVRRFLERSRLVGAATSFGGLHTTADRRARWGDPVPEGFLRLSVGCEDTADLVADIRAALDGISWP</sequence>
<keyword evidence="2 3" id="KW-0663">Pyridoxal phosphate</keyword>
<dbReference type="RefSeq" id="WP_073485430.1">
    <property type="nucleotide sequence ID" value="NZ_FQVN01000006.1"/>
</dbReference>